<keyword evidence="2" id="KW-1185">Reference proteome</keyword>
<dbReference type="RefSeq" id="WP_253550915.1">
    <property type="nucleotide sequence ID" value="NZ_JAMYZR010000032.1"/>
</dbReference>
<dbReference type="EMBL" id="JAMYZR010000032">
    <property type="protein sequence ID" value="MCP1246841.1"/>
    <property type="molecule type" value="Genomic_DNA"/>
</dbReference>
<reference evidence="1 2" key="1">
    <citation type="submission" date="2022-06" db="EMBL/GenBank/DDBJ databases">
        <title>Acetobacer genomes from food samples.</title>
        <authorList>
            <person name="Sombolestani A."/>
        </authorList>
    </citation>
    <scope>NUCLEOTIDE SEQUENCE [LARGE SCALE GENOMIC DNA]</scope>
    <source>
        <strain evidence="1 2">R-83281</strain>
    </source>
</reference>
<gene>
    <name evidence="1" type="ORF">NKW54_12960</name>
</gene>
<accession>A0ABT1ETW8</accession>
<evidence type="ECO:0000313" key="2">
    <source>
        <dbReference type="Proteomes" id="UP001523543"/>
    </source>
</evidence>
<protein>
    <submittedName>
        <fullName evidence="1">Uncharacterized protein</fullName>
    </submittedName>
</protein>
<proteinExistence type="predicted"/>
<name>A0ABT1ETW8_9PROT</name>
<evidence type="ECO:0000313" key="1">
    <source>
        <dbReference type="EMBL" id="MCP1246841.1"/>
    </source>
</evidence>
<sequence length="97" mass="10767">MRIQSAMPLGQPRPMQADQAFPTLLKPHVAAARRVGLLRAMADTLFIEADRIEGFRRACAASCNPDGEACWKRIAHAYRTEAEGFSKQADQLKGRRA</sequence>
<comment type="caution">
    <text evidence="1">The sequence shown here is derived from an EMBL/GenBank/DDBJ whole genome shotgun (WGS) entry which is preliminary data.</text>
</comment>
<organism evidence="1 2">
    <name type="scientific">Acetobacter cerevisiae</name>
    <dbReference type="NCBI Taxonomy" id="178900"/>
    <lineage>
        <taxon>Bacteria</taxon>
        <taxon>Pseudomonadati</taxon>
        <taxon>Pseudomonadota</taxon>
        <taxon>Alphaproteobacteria</taxon>
        <taxon>Acetobacterales</taxon>
        <taxon>Acetobacteraceae</taxon>
        <taxon>Acetobacter</taxon>
    </lineage>
</organism>
<dbReference type="Proteomes" id="UP001523543">
    <property type="component" value="Unassembled WGS sequence"/>
</dbReference>